<feature type="non-terminal residue" evidence="1">
    <location>
        <position position="45"/>
    </location>
</feature>
<proteinExistence type="predicted"/>
<reference evidence="1" key="1">
    <citation type="submission" date="2018-05" db="EMBL/GenBank/DDBJ databases">
        <authorList>
            <person name="Lanie J.A."/>
            <person name="Ng W.-L."/>
            <person name="Kazmierczak K.M."/>
            <person name="Andrzejewski T.M."/>
            <person name="Davidsen T.M."/>
            <person name="Wayne K.J."/>
            <person name="Tettelin H."/>
            <person name="Glass J.I."/>
            <person name="Rusch D."/>
            <person name="Podicherti R."/>
            <person name="Tsui H.-C.T."/>
            <person name="Winkler M.E."/>
        </authorList>
    </citation>
    <scope>NUCLEOTIDE SEQUENCE</scope>
</reference>
<evidence type="ECO:0000313" key="1">
    <source>
        <dbReference type="EMBL" id="SVD10718.1"/>
    </source>
</evidence>
<sequence length="45" mass="5084">MIRRQLANKRYIASTRKLVKLLSFVIAIFVIMVAPAYAATCEEIA</sequence>
<dbReference type="EMBL" id="UINC01129962">
    <property type="protein sequence ID" value="SVD10718.1"/>
    <property type="molecule type" value="Genomic_DNA"/>
</dbReference>
<accession>A0A382SNG8</accession>
<name>A0A382SNG8_9ZZZZ</name>
<dbReference type="AlphaFoldDB" id="A0A382SNG8"/>
<organism evidence="1">
    <name type="scientific">marine metagenome</name>
    <dbReference type="NCBI Taxonomy" id="408172"/>
    <lineage>
        <taxon>unclassified sequences</taxon>
        <taxon>metagenomes</taxon>
        <taxon>ecological metagenomes</taxon>
    </lineage>
</organism>
<protein>
    <submittedName>
        <fullName evidence="1">Uncharacterized protein</fullName>
    </submittedName>
</protein>
<gene>
    <name evidence="1" type="ORF">METZ01_LOCUS363572</name>
</gene>